<name>A0A8J6QAQ6_9FLAO</name>
<feature type="domain" description="Core-binding (CB)" evidence="8">
    <location>
        <begin position="145"/>
        <end position="230"/>
    </location>
</feature>
<dbReference type="InterPro" id="IPR011010">
    <property type="entry name" value="DNA_brk_join_enz"/>
</dbReference>
<dbReference type="InterPro" id="IPR050090">
    <property type="entry name" value="Tyrosine_recombinase_XerCD"/>
</dbReference>
<reference evidence="9 10" key="1">
    <citation type="submission" date="2020-09" db="EMBL/GenBank/DDBJ databases">
        <title>TT11 complete genome.</title>
        <authorList>
            <person name="Wu Z."/>
        </authorList>
    </citation>
    <scope>NUCLEOTIDE SEQUENCE [LARGE SCALE GENOMIC DNA]</scope>
    <source>
        <strain evidence="9 10">TT11</strain>
    </source>
</reference>
<dbReference type="PANTHER" id="PTHR30349:SF41">
    <property type="entry name" value="INTEGRASE_RECOMBINASE PROTEIN MJ0367-RELATED"/>
    <property type="match status" value="1"/>
</dbReference>
<proteinExistence type="inferred from homology"/>
<organism evidence="9 10">
    <name type="scientific">Aestuariibaculum sediminum</name>
    <dbReference type="NCBI Taxonomy" id="2770637"/>
    <lineage>
        <taxon>Bacteria</taxon>
        <taxon>Pseudomonadati</taxon>
        <taxon>Bacteroidota</taxon>
        <taxon>Flavobacteriia</taxon>
        <taxon>Flavobacteriales</taxon>
        <taxon>Flavobacteriaceae</taxon>
    </lineage>
</organism>
<evidence type="ECO:0000256" key="1">
    <source>
        <dbReference type="ARBA" id="ARBA00008857"/>
    </source>
</evidence>
<comment type="caution">
    <text evidence="9">The sequence shown here is derived from an EMBL/GenBank/DDBJ whole genome shotgun (WGS) entry which is preliminary data.</text>
</comment>
<keyword evidence="4" id="KW-0233">DNA recombination</keyword>
<dbReference type="InterPro" id="IPR044068">
    <property type="entry name" value="CB"/>
</dbReference>
<gene>
    <name evidence="9" type="ORF">ICJ83_16550</name>
</gene>
<dbReference type="AlphaFoldDB" id="A0A8J6QAQ6"/>
<evidence type="ECO:0000256" key="2">
    <source>
        <dbReference type="ARBA" id="ARBA00022908"/>
    </source>
</evidence>
<protein>
    <submittedName>
        <fullName evidence="9">Tyrosine-type recombinase/integrase</fullName>
    </submittedName>
</protein>
<comment type="similarity">
    <text evidence="1">Belongs to the 'phage' integrase family.</text>
</comment>
<dbReference type="GO" id="GO:0006310">
    <property type="term" value="P:DNA recombination"/>
    <property type="evidence" value="ECO:0007669"/>
    <property type="project" value="UniProtKB-KW"/>
</dbReference>
<evidence type="ECO:0000313" key="10">
    <source>
        <dbReference type="Proteomes" id="UP000600588"/>
    </source>
</evidence>
<feature type="domain" description="Tyr recombinase" evidence="7">
    <location>
        <begin position="251"/>
        <end position="439"/>
    </location>
</feature>
<keyword evidence="3 5" id="KW-0238">DNA-binding</keyword>
<sequence>MHLINELLTFGSKTEHDLEHDLEHKTPFSIPKIYDADGDLTKRWYVYFSYLDPKTGKMKRQKNIYGQVNRHKTKEARYALLALYKKRLLKLLNEGYNPFVDNTEHYKDQQQKDQKVKQVKESVKPTENKAVLKEEEPKEVQESSMSLKDALDYALKLKKNLVGDRTLVDYTNRCKLFETWMNEHHADVKGIDQVSKIMVVAFLNDVQLNTSPRNRNNYRTCLSTIFQTLEGNEIIDKNFVKNIPKLQSNPERHKTFTQKQENDIFEHLEDKDPVLLLFIKFIAYVFLRPKEVCRLKVGDIDFDENILKIKVKTKTLKTKIVPEILLKELEEVLEGLDKDSYIFTPKALGGEWEASLEARRDYFSKRFKTVVKDHFGFNQDYGLYSFRHTYITKVYRALVKESSPFAAKSKLMQITGHTTMGALEKYLRDIDAELPEDYSQLLNTKA</sequence>
<evidence type="ECO:0000259" key="8">
    <source>
        <dbReference type="PROSITE" id="PS51900"/>
    </source>
</evidence>
<evidence type="ECO:0000256" key="4">
    <source>
        <dbReference type="ARBA" id="ARBA00023172"/>
    </source>
</evidence>
<evidence type="ECO:0000256" key="6">
    <source>
        <dbReference type="SAM" id="MobiDB-lite"/>
    </source>
</evidence>
<dbReference type="GO" id="GO:0003677">
    <property type="term" value="F:DNA binding"/>
    <property type="evidence" value="ECO:0007669"/>
    <property type="project" value="UniProtKB-UniRule"/>
</dbReference>
<dbReference type="Gene3D" id="1.10.150.130">
    <property type="match status" value="1"/>
</dbReference>
<keyword evidence="10" id="KW-1185">Reference proteome</keyword>
<dbReference type="InterPro" id="IPR010998">
    <property type="entry name" value="Integrase_recombinase_N"/>
</dbReference>
<feature type="region of interest" description="Disordered" evidence="6">
    <location>
        <begin position="105"/>
        <end position="138"/>
    </location>
</feature>
<dbReference type="RefSeq" id="WP_188231522.1">
    <property type="nucleotide sequence ID" value="NZ_JACVXB010000015.1"/>
</dbReference>
<keyword evidence="2" id="KW-0229">DNA integration</keyword>
<dbReference type="PROSITE" id="PS51898">
    <property type="entry name" value="TYR_RECOMBINASE"/>
    <property type="match status" value="1"/>
</dbReference>
<dbReference type="SUPFAM" id="SSF56349">
    <property type="entry name" value="DNA breaking-rejoining enzymes"/>
    <property type="match status" value="1"/>
</dbReference>
<evidence type="ECO:0000256" key="3">
    <source>
        <dbReference type="ARBA" id="ARBA00023125"/>
    </source>
</evidence>
<dbReference type="Proteomes" id="UP000600588">
    <property type="component" value="Unassembled WGS sequence"/>
</dbReference>
<dbReference type="PANTHER" id="PTHR30349">
    <property type="entry name" value="PHAGE INTEGRASE-RELATED"/>
    <property type="match status" value="1"/>
</dbReference>
<dbReference type="InterPro" id="IPR013762">
    <property type="entry name" value="Integrase-like_cat_sf"/>
</dbReference>
<evidence type="ECO:0000259" key="7">
    <source>
        <dbReference type="PROSITE" id="PS51898"/>
    </source>
</evidence>
<dbReference type="Gene3D" id="1.10.443.10">
    <property type="entry name" value="Intergrase catalytic core"/>
    <property type="match status" value="1"/>
</dbReference>
<evidence type="ECO:0000313" key="9">
    <source>
        <dbReference type="EMBL" id="MBD0833742.1"/>
    </source>
</evidence>
<dbReference type="EMBL" id="JACVXB010000015">
    <property type="protein sequence ID" value="MBD0833742.1"/>
    <property type="molecule type" value="Genomic_DNA"/>
</dbReference>
<evidence type="ECO:0000256" key="5">
    <source>
        <dbReference type="PROSITE-ProRule" id="PRU01248"/>
    </source>
</evidence>
<accession>A0A8J6QAQ6</accession>
<dbReference type="GO" id="GO:0015074">
    <property type="term" value="P:DNA integration"/>
    <property type="evidence" value="ECO:0007669"/>
    <property type="project" value="UniProtKB-KW"/>
</dbReference>
<dbReference type="InterPro" id="IPR002104">
    <property type="entry name" value="Integrase_catalytic"/>
</dbReference>
<dbReference type="PROSITE" id="PS51900">
    <property type="entry name" value="CB"/>
    <property type="match status" value="1"/>
</dbReference>
<dbReference type="Pfam" id="PF00589">
    <property type="entry name" value="Phage_integrase"/>
    <property type="match status" value="1"/>
</dbReference>